<feature type="signal peptide" evidence="3">
    <location>
        <begin position="1"/>
        <end position="24"/>
    </location>
</feature>
<evidence type="ECO:0000313" key="6">
    <source>
        <dbReference type="Proteomes" id="UP000262004"/>
    </source>
</evidence>
<dbReference type="Gene3D" id="1.10.287.470">
    <property type="entry name" value="Helix hairpin bin"/>
    <property type="match status" value="1"/>
</dbReference>
<dbReference type="AlphaFoldDB" id="A0A2Z6DZJ4"/>
<dbReference type="KEGG" id="htl:HPTL_1693"/>
<dbReference type="InterPro" id="IPR058625">
    <property type="entry name" value="MdtA-like_BSH"/>
</dbReference>
<dbReference type="PANTHER" id="PTHR30469">
    <property type="entry name" value="MULTIDRUG RESISTANCE PROTEIN MDTA"/>
    <property type="match status" value="1"/>
</dbReference>
<evidence type="ECO:0000256" key="3">
    <source>
        <dbReference type="SAM" id="SignalP"/>
    </source>
</evidence>
<evidence type="ECO:0000256" key="2">
    <source>
        <dbReference type="SAM" id="Coils"/>
    </source>
</evidence>
<gene>
    <name evidence="5" type="ORF">HPTL_1693</name>
</gene>
<proteinExistence type="inferred from homology"/>
<accession>A0A2Z6DZJ4</accession>
<reference evidence="5 6" key="1">
    <citation type="submission" date="2018-04" db="EMBL/GenBank/DDBJ databases">
        <title>Complete genome sequence of Hydrogenophilus thermoluteolus TH-1.</title>
        <authorList>
            <person name="Arai H."/>
        </authorList>
    </citation>
    <scope>NUCLEOTIDE SEQUENCE [LARGE SCALE GENOMIC DNA]</scope>
    <source>
        <strain evidence="5 6">TH-1</strain>
    </source>
</reference>
<feature type="chain" id="PRO_5016444722" evidence="3">
    <location>
        <begin position="25"/>
        <end position="387"/>
    </location>
</feature>
<dbReference type="Pfam" id="PF25917">
    <property type="entry name" value="BSH_RND"/>
    <property type="match status" value="1"/>
</dbReference>
<organism evidence="5 6">
    <name type="scientific">Hydrogenophilus thermoluteolus</name>
    <name type="common">Pseudomonas hydrogenothermophila</name>
    <dbReference type="NCBI Taxonomy" id="297"/>
    <lineage>
        <taxon>Bacteria</taxon>
        <taxon>Pseudomonadati</taxon>
        <taxon>Pseudomonadota</taxon>
        <taxon>Hydrogenophilia</taxon>
        <taxon>Hydrogenophilales</taxon>
        <taxon>Hydrogenophilaceae</taxon>
        <taxon>Hydrogenophilus</taxon>
    </lineage>
</organism>
<dbReference type="PANTHER" id="PTHR30469:SF15">
    <property type="entry name" value="HLYD FAMILY OF SECRETION PROTEINS"/>
    <property type="match status" value="1"/>
</dbReference>
<feature type="domain" description="Multidrug resistance protein MdtA-like barrel-sandwich hybrid" evidence="4">
    <location>
        <begin position="69"/>
        <end position="209"/>
    </location>
</feature>
<dbReference type="GO" id="GO:0015562">
    <property type="term" value="F:efflux transmembrane transporter activity"/>
    <property type="evidence" value="ECO:0007669"/>
    <property type="project" value="TreeGrafter"/>
</dbReference>
<dbReference type="RefSeq" id="WP_170141318.1">
    <property type="nucleotide sequence ID" value="NZ_AP018558.1"/>
</dbReference>
<dbReference type="Gene3D" id="2.40.50.100">
    <property type="match status" value="1"/>
</dbReference>
<dbReference type="NCBIfam" id="TIGR01730">
    <property type="entry name" value="RND_mfp"/>
    <property type="match status" value="1"/>
</dbReference>
<protein>
    <submittedName>
        <fullName evidence="5">Efflux RND transporter periplasmic adaptor subunit</fullName>
    </submittedName>
</protein>
<dbReference type="GO" id="GO:1990281">
    <property type="term" value="C:efflux pump complex"/>
    <property type="evidence" value="ECO:0007669"/>
    <property type="project" value="TreeGrafter"/>
</dbReference>
<name>A0A2Z6DZJ4_HYDTE</name>
<evidence type="ECO:0000313" key="5">
    <source>
        <dbReference type="EMBL" id="BBD77951.1"/>
    </source>
</evidence>
<dbReference type="InterPro" id="IPR006143">
    <property type="entry name" value="RND_pump_MFP"/>
</dbReference>
<dbReference type="EMBL" id="AP018558">
    <property type="protein sequence ID" value="BBD77951.1"/>
    <property type="molecule type" value="Genomic_DNA"/>
</dbReference>
<evidence type="ECO:0000256" key="1">
    <source>
        <dbReference type="ARBA" id="ARBA00009477"/>
    </source>
</evidence>
<keyword evidence="2" id="KW-0175">Coiled coil</keyword>
<dbReference type="Gene3D" id="2.40.30.170">
    <property type="match status" value="1"/>
</dbReference>
<keyword evidence="3" id="KW-0732">Signal</keyword>
<evidence type="ECO:0000259" key="4">
    <source>
        <dbReference type="Pfam" id="PF25917"/>
    </source>
</evidence>
<comment type="similarity">
    <text evidence="1">Belongs to the membrane fusion protein (MFP) (TC 8.A.1) family.</text>
</comment>
<feature type="coiled-coil region" evidence="2">
    <location>
        <begin position="116"/>
        <end position="169"/>
    </location>
</feature>
<sequence>MRRKQWGIAWRLALLCGWLGIAQTQPVAQAETAQACAQAGSAEAIWQPWPTVVVPSAREAPAKVVARESATVAPEVAGRIEKLPVRVGDQVAAGDVVAELDASLLRLARDEAAAAYAAAQTRVAQAKRLLAQAERLLAQRVGNRDNMAAAEEQLRIAEQEAAARAAQRAQAEWRLAHAVVRAPFAGVVTARLAQEGNWVAAGQGIAVVTSAEQEVVAQVVGDQAAELAHAAASPRFVPFVTGHSSALISDPSSDPAAEIALTWVATNAVRDAPGQRTTVRFRFTHPHPLAAGTVGRVRWQSSARIAPPEAVTTFDGRVGVWVRRNPTAPPRFLALPDALPGRSAVVALPSGWLPEEAQIAVGRQGGLAWAYVGARTPRSETRAECGQ</sequence>
<dbReference type="SUPFAM" id="SSF111369">
    <property type="entry name" value="HlyD-like secretion proteins"/>
    <property type="match status" value="1"/>
</dbReference>
<keyword evidence="6" id="KW-1185">Reference proteome</keyword>
<dbReference type="Proteomes" id="UP000262004">
    <property type="component" value="Chromosome"/>
</dbReference>